<dbReference type="InterPro" id="IPR028081">
    <property type="entry name" value="Leu-bd"/>
</dbReference>
<gene>
    <name evidence="5" type="ORF">HWQ56_17405</name>
</gene>
<accession>A0A7D5DAY8</accession>
<keyword evidence="2 3" id="KW-0732">Signal</keyword>
<protein>
    <submittedName>
        <fullName evidence="5">Penicillin-binding protein activator</fullName>
    </submittedName>
</protein>
<sequence length="373" mass="40763">MMLFKQALLSLALASGGLSAVAQAVEAPIRIGYQLPLTGNTAQYGQDFKVAAQIALKEFNASGRLPVPVEIDFQDSRSDAKEAVSIARKFSDDPSIVGVLGDFTSTVSMASAQVYARAGVPQLSQTASHPDYTKISKWQFRNIITENQEGPFNADWMASQGYKKVAVIGEQTDWGQSAVQAFEKKAQANGTQVVFSEYFNRGIPDFRSLITKLDREHPDAIYGAIFYEDAAQFLKQLHQLGVTAPVFASSAAYSEQLLRLAGKDAEGFRVSSTFVPTVDSDNVRHFVSEWKQARNGEEPGQFPAQAYDATRIMLDAVAHAYPAPTREKVRDALAQTRDFPGVTGTTTFGPDREPQKSLVKVQVVDDHFAPLAN</sequence>
<comment type="similarity">
    <text evidence="1">Belongs to the leucine-binding protein family.</text>
</comment>
<dbReference type="AlphaFoldDB" id="A0A7D5DAY8"/>
<name>A0A7D5DAY8_9PSED</name>
<evidence type="ECO:0000256" key="2">
    <source>
        <dbReference type="ARBA" id="ARBA00022729"/>
    </source>
</evidence>
<reference evidence="5 6" key="1">
    <citation type="submission" date="2020-06" db="EMBL/GenBank/DDBJ databases">
        <title>Pseudomonas eucalypticola sp. nov., an endophyte of Eucalyptus dunnii leaves with biocontrol ability of eucalyptus leaf blight.</title>
        <authorList>
            <person name="Liu Y."/>
            <person name="Song Z."/>
            <person name="Zeng H."/>
            <person name="Lu M."/>
            <person name="Wang X."/>
            <person name="Lian X."/>
            <person name="Zhang Q."/>
        </authorList>
    </citation>
    <scope>NUCLEOTIDE SEQUENCE [LARGE SCALE GENOMIC DNA]</scope>
    <source>
        <strain evidence="5 6">NP-1</strain>
    </source>
</reference>
<feature type="chain" id="PRO_5028993184" evidence="3">
    <location>
        <begin position="25"/>
        <end position="373"/>
    </location>
</feature>
<evidence type="ECO:0000313" key="5">
    <source>
        <dbReference type="EMBL" id="QKZ07713.1"/>
    </source>
</evidence>
<keyword evidence="6" id="KW-1185">Reference proteome</keyword>
<dbReference type="InterPro" id="IPR051010">
    <property type="entry name" value="BCAA_transport"/>
</dbReference>
<dbReference type="KEGG" id="pez:HWQ56_17405"/>
<evidence type="ECO:0000313" key="6">
    <source>
        <dbReference type="Proteomes" id="UP000509568"/>
    </source>
</evidence>
<dbReference type="EMBL" id="CP056030">
    <property type="protein sequence ID" value="QKZ07713.1"/>
    <property type="molecule type" value="Genomic_DNA"/>
</dbReference>
<proteinExistence type="inferred from homology"/>
<feature type="signal peptide" evidence="3">
    <location>
        <begin position="1"/>
        <end position="24"/>
    </location>
</feature>
<evidence type="ECO:0000259" key="4">
    <source>
        <dbReference type="Pfam" id="PF13458"/>
    </source>
</evidence>
<dbReference type="InterPro" id="IPR028082">
    <property type="entry name" value="Peripla_BP_I"/>
</dbReference>
<dbReference type="Pfam" id="PF13458">
    <property type="entry name" value="Peripla_BP_6"/>
    <property type="match status" value="1"/>
</dbReference>
<organism evidence="5 6">
    <name type="scientific">Pseudomonas eucalypticola</name>
    <dbReference type="NCBI Taxonomy" id="2599595"/>
    <lineage>
        <taxon>Bacteria</taxon>
        <taxon>Pseudomonadati</taxon>
        <taxon>Pseudomonadota</taxon>
        <taxon>Gammaproteobacteria</taxon>
        <taxon>Pseudomonadales</taxon>
        <taxon>Pseudomonadaceae</taxon>
        <taxon>Pseudomonas</taxon>
    </lineage>
</organism>
<dbReference type="PANTHER" id="PTHR30483">
    <property type="entry name" value="LEUCINE-SPECIFIC-BINDING PROTEIN"/>
    <property type="match status" value="1"/>
</dbReference>
<dbReference type="Gene3D" id="3.40.50.2300">
    <property type="match status" value="2"/>
</dbReference>
<dbReference type="SUPFAM" id="SSF53822">
    <property type="entry name" value="Periplasmic binding protein-like I"/>
    <property type="match status" value="1"/>
</dbReference>
<dbReference type="CDD" id="cd06349">
    <property type="entry name" value="PBP1_ABC_HAAT-like"/>
    <property type="match status" value="1"/>
</dbReference>
<evidence type="ECO:0000256" key="3">
    <source>
        <dbReference type="SAM" id="SignalP"/>
    </source>
</evidence>
<feature type="domain" description="Leucine-binding protein" evidence="4">
    <location>
        <begin position="28"/>
        <end position="365"/>
    </location>
</feature>
<evidence type="ECO:0000256" key="1">
    <source>
        <dbReference type="ARBA" id="ARBA00010062"/>
    </source>
</evidence>
<dbReference type="PANTHER" id="PTHR30483:SF6">
    <property type="entry name" value="PERIPLASMIC BINDING PROTEIN OF ABC TRANSPORTER FOR NATURAL AMINO ACIDS"/>
    <property type="match status" value="1"/>
</dbReference>
<dbReference type="Proteomes" id="UP000509568">
    <property type="component" value="Chromosome"/>
</dbReference>